<dbReference type="OrthoDB" id="199819at2157"/>
<reference evidence="3 4" key="1">
    <citation type="journal article" date="2013" name="Nature">
        <title>Anaerobic oxidation of methane coupled to nitrate reduction in a novel archaeal lineage.</title>
        <authorList>
            <person name="Haroon M.F."/>
            <person name="Hu S."/>
            <person name="Shi Y."/>
            <person name="Imelfort M."/>
            <person name="Keller J."/>
            <person name="Hugenholtz P."/>
            <person name="Yuan Z."/>
            <person name="Tyson G.W."/>
        </authorList>
    </citation>
    <scope>NUCLEOTIDE SEQUENCE [LARGE SCALE GENOMIC DNA]</scope>
    <source>
        <strain evidence="3 4">ANME-2d</strain>
    </source>
</reference>
<dbReference type="EMBL" id="JMIY01000002">
    <property type="protein sequence ID" value="KCZ72611.1"/>
    <property type="molecule type" value="Genomic_DNA"/>
</dbReference>
<name>A0A062V0E0_9EURY</name>
<dbReference type="InterPro" id="IPR019079">
    <property type="entry name" value="Capsule_synth_CapA"/>
</dbReference>
<dbReference type="PANTHER" id="PTHR33393:SF11">
    <property type="entry name" value="POLYGLUTAMINE SYNTHESIS ACCESSORY PROTEIN RV0574C-RELATED"/>
    <property type="match status" value="1"/>
</dbReference>
<evidence type="ECO:0000259" key="2">
    <source>
        <dbReference type="SMART" id="SM00854"/>
    </source>
</evidence>
<evidence type="ECO:0000313" key="4">
    <source>
        <dbReference type="Proteomes" id="UP000027153"/>
    </source>
</evidence>
<evidence type="ECO:0000313" key="3">
    <source>
        <dbReference type="EMBL" id="KCZ72611.1"/>
    </source>
</evidence>
<comment type="similarity">
    <text evidence="1">Belongs to the CapA family.</text>
</comment>
<organism evidence="3 4">
    <name type="scientific">Candidatus Methanoperedens nitratireducens</name>
    <dbReference type="NCBI Taxonomy" id="1392998"/>
    <lineage>
        <taxon>Archaea</taxon>
        <taxon>Methanobacteriati</taxon>
        <taxon>Methanobacteriota</taxon>
        <taxon>Stenosarchaea group</taxon>
        <taxon>Methanomicrobia</taxon>
        <taxon>Methanosarcinales</taxon>
        <taxon>ANME-2 cluster</taxon>
        <taxon>Candidatus Methanoperedentaceae</taxon>
        <taxon>Candidatus Methanoperedens</taxon>
    </lineage>
</organism>
<accession>A0A062V0E0</accession>
<dbReference type="RefSeq" id="WP_048089507.1">
    <property type="nucleotide sequence ID" value="NZ_JMIY01000002.1"/>
</dbReference>
<keyword evidence="4" id="KW-1185">Reference proteome</keyword>
<dbReference type="CDD" id="cd07381">
    <property type="entry name" value="MPP_CapA"/>
    <property type="match status" value="1"/>
</dbReference>
<sequence length="333" mass="37113">MSTAGEGEIALAFTGDVMLGRLVNEMIRHMGPYYVWGDTLELFKKADLRLINLECVIAKDGAPWDKTPKVFFFRADPHAIDVLKVAGIDYVSLSNNHTLDFGEEAMLEMLNRLNEAGIAHAGAGHNLREASEPAVLKVGNMRVGVVSFTDNEPAFAATETSPGTNYIQITLADKVMRKVRAAIDEARSLSDIVVFSIHWGPNMRLRPTPGFVEFAHAVIDMGVDIFHGHSSHIFQGVEVYRERLIMYDTGDFIDDYYVGPEEKNDQQLLFIVILSGGRIKRLEMIPVEISMCQVNTARGDVHKEISDRITMLSAEFGTSVKKRNGRLVIDIEQ</sequence>
<evidence type="ECO:0000256" key="1">
    <source>
        <dbReference type="ARBA" id="ARBA00005662"/>
    </source>
</evidence>
<protein>
    <submittedName>
        <fullName evidence="3">Putative enzyme of poly-gamma-glutamate biosynthesis (Capsule formation)</fullName>
    </submittedName>
</protein>
<dbReference type="Proteomes" id="UP000027153">
    <property type="component" value="Unassembled WGS sequence"/>
</dbReference>
<gene>
    <name evidence="3" type="ORF">ANME2D_01041</name>
</gene>
<proteinExistence type="inferred from homology"/>
<comment type="caution">
    <text evidence="3">The sequence shown here is derived from an EMBL/GenBank/DDBJ whole genome shotgun (WGS) entry which is preliminary data.</text>
</comment>
<dbReference type="SMART" id="SM00854">
    <property type="entry name" value="PGA_cap"/>
    <property type="match status" value="1"/>
</dbReference>
<dbReference type="Gene3D" id="3.60.21.10">
    <property type="match status" value="1"/>
</dbReference>
<dbReference type="PANTHER" id="PTHR33393">
    <property type="entry name" value="POLYGLUTAMINE SYNTHESIS ACCESSORY PROTEIN RV0574C-RELATED"/>
    <property type="match status" value="1"/>
</dbReference>
<dbReference type="InterPro" id="IPR029052">
    <property type="entry name" value="Metallo-depent_PP-like"/>
</dbReference>
<dbReference type="Pfam" id="PF09587">
    <property type="entry name" value="PGA_cap"/>
    <property type="match status" value="1"/>
</dbReference>
<feature type="domain" description="Capsule synthesis protein CapA" evidence="2">
    <location>
        <begin position="10"/>
        <end position="256"/>
    </location>
</feature>
<dbReference type="AlphaFoldDB" id="A0A062V0E0"/>
<dbReference type="SUPFAM" id="SSF56300">
    <property type="entry name" value="Metallo-dependent phosphatases"/>
    <property type="match status" value="1"/>
</dbReference>
<dbReference type="InterPro" id="IPR052169">
    <property type="entry name" value="CW_Biosynth-Accessory"/>
</dbReference>